<dbReference type="EMBL" id="JBFNQN010000005">
    <property type="protein sequence ID" value="MEW9264817.1"/>
    <property type="molecule type" value="Genomic_DNA"/>
</dbReference>
<dbReference type="InterPro" id="IPR027479">
    <property type="entry name" value="S-Me-THD_N_sf"/>
</dbReference>
<organism evidence="3 4">
    <name type="scientific">Kineococcus endophyticus</name>
    <dbReference type="NCBI Taxonomy" id="1181883"/>
    <lineage>
        <taxon>Bacteria</taxon>
        <taxon>Bacillati</taxon>
        <taxon>Actinomycetota</taxon>
        <taxon>Actinomycetes</taxon>
        <taxon>Kineosporiales</taxon>
        <taxon>Kineosporiaceae</taxon>
        <taxon>Kineococcus</taxon>
    </lineage>
</organism>
<sequence>MSWILDETLLPDLARGAALLGTGGGGDPYIGRLLVQQAIRENGPITVLDPQAESELPDEAFVVPTAMMGAPTVMVEKIPRGTEAVVALRRLEAHLGRRAEATMPIECGGINSMMPLLVGARTGLPVVDADGMGRAFPELQMETFSVYGVSGSPMVVASDREETVLIDTGADDVRMERCSRAIAIQFGGAALIAEYSMTGADVRRTAIPHTMSMSLGAGRAIREARESHSDPVDALTEFFATTVYENVRTLFTGKVGDVERRTTGGFARGHADLRGHDGSHLRLSFQNEHLVAVLDGEVVCVVPDLICVLDEQTGEPITTEGMRWGQRVVVVAISTPPIMRTPEALAVFGPRAFGVDRDFTPVEQLVPGPSLAPA</sequence>
<accession>A0ABV3P5A7</accession>
<reference evidence="3 4" key="1">
    <citation type="submission" date="2024-07" db="EMBL/GenBank/DDBJ databases">
        <authorList>
            <person name="Thanompreechachai J."/>
            <person name="Duangmal K."/>
        </authorList>
    </citation>
    <scope>NUCLEOTIDE SEQUENCE [LARGE SCALE GENOMIC DNA]</scope>
    <source>
        <strain evidence="3 4">KCTC 19886</strain>
    </source>
</reference>
<protein>
    <submittedName>
        <fullName evidence="3">DUF917 domain-containing protein</fullName>
    </submittedName>
</protein>
<proteinExistence type="predicted"/>
<dbReference type="RefSeq" id="WP_367637635.1">
    <property type="nucleotide sequence ID" value="NZ_JBFNQN010000005.1"/>
</dbReference>
<dbReference type="Proteomes" id="UP001555826">
    <property type="component" value="Unassembled WGS sequence"/>
</dbReference>
<dbReference type="Pfam" id="PF06032">
    <property type="entry name" value="S-Me-THD_N"/>
    <property type="match status" value="1"/>
</dbReference>
<dbReference type="Gene3D" id="2.40.390.10">
    <property type="entry name" value="CV3147-like"/>
    <property type="match status" value="1"/>
</dbReference>
<dbReference type="InterPro" id="IPR010318">
    <property type="entry name" value="S-Me-THD_N"/>
</dbReference>
<dbReference type="InterPro" id="IPR024071">
    <property type="entry name" value="S-Me-THD_C_sf"/>
</dbReference>
<evidence type="ECO:0000313" key="4">
    <source>
        <dbReference type="Proteomes" id="UP001555826"/>
    </source>
</evidence>
<dbReference type="SUPFAM" id="SSF160991">
    <property type="entry name" value="CV3147-like"/>
    <property type="match status" value="1"/>
</dbReference>
<dbReference type="InterPro" id="IPR048350">
    <property type="entry name" value="S-Me-THD-like_C"/>
</dbReference>
<feature type="domain" description="S-Me-THD-like C-terminal" evidence="2">
    <location>
        <begin position="171"/>
        <end position="362"/>
    </location>
</feature>
<evidence type="ECO:0000313" key="3">
    <source>
        <dbReference type="EMBL" id="MEW9264817.1"/>
    </source>
</evidence>
<evidence type="ECO:0000259" key="2">
    <source>
        <dbReference type="Pfam" id="PF20906"/>
    </source>
</evidence>
<comment type="caution">
    <text evidence="3">The sequence shown here is derived from an EMBL/GenBank/DDBJ whole genome shotgun (WGS) entry which is preliminary data.</text>
</comment>
<dbReference type="Gene3D" id="3.40.1610.10">
    <property type="entry name" value="CV3147-like domain"/>
    <property type="match status" value="1"/>
</dbReference>
<name>A0ABV3P5A7_9ACTN</name>
<evidence type="ECO:0000259" key="1">
    <source>
        <dbReference type="Pfam" id="PF06032"/>
    </source>
</evidence>
<gene>
    <name evidence="3" type="ORF">AB1207_08665</name>
</gene>
<feature type="domain" description="S-Me-THD N-terminal" evidence="1">
    <location>
        <begin position="10"/>
        <end position="167"/>
    </location>
</feature>
<keyword evidence="4" id="KW-1185">Reference proteome</keyword>
<dbReference type="Pfam" id="PF20906">
    <property type="entry name" value="S-Me-THD_C"/>
    <property type="match status" value="1"/>
</dbReference>